<organism evidence="1 2">
    <name type="scientific">Boletus edulis BED1</name>
    <dbReference type="NCBI Taxonomy" id="1328754"/>
    <lineage>
        <taxon>Eukaryota</taxon>
        <taxon>Fungi</taxon>
        <taxon>Dikarya</taxon>
        <taxon>Basidiomycota</taxon>
        <taxon>Agaricomycotina</taxon>
        <taxon>Agaricomycetes</taxon>
        <taxon>Agaricomycetidae</taxon>
        <taxon>Boletales</taxon>
        <taxon>Boletineae</taxon>
        <taxon>Boletaceae</taxon>
        <taxon>Boletoideae</taxon>
        <taxon>Boletus</taxon>
    </lineage>
</organism>
<keyword evidence="2" id="KW-1185">Reference proteome</keyword>
<reference evidence="1" key="1">
    <citation type="submission" date="2019-10" db="EMBL/GenBank/DDBJ databases">
        <authorList>
            <consortium name="DOE Joint Genome Institute"/>
            <person name="Kuo A."/>
            <person name="Miyauchi S."/>
            <person name="Kiss E."/>
            <person name="Drula E."/>
            <person name="Kohler A."/>
            <person name="Sanchez-Garcia M."/>
            <person name="Andreopoulos B."/>
            <person name="Barry K.W."/>
            <person name="Bonito G."/>
            <person name="Buee M."/>
            <person name="Carver A."/>
            <person name="Chen C."/>
            <person name="Cichocki N."/>
            <person name="Clum A."/>
            <person name="Culley D."/>
            <person name="Crous P.W."/>
            <person name="Fauchery L."/>
            <person name="Girlanda M."/>
            <person name="Hayes R."/>
            <person name="Keri Z."/>
            <person name="LaButti K."/>
            <person name="Lipzen A."/>
            <person name="Lombard V."/>
            <person name="Magnuson J."/>
            <person name="Maillard F."/>
            <person name="Morin E."/>
            <person name="Murat C."/>
            <person name="Nolan M."/>
            <person name="Ohm R."/>
            <person name="Pangilinan J."/>
            <person name="Pereira M."/>
            <person name="Perotto S."/>
            <person name="Peter M."/>
            <person name="Riley R."/>
            <person name="Sitrit Y."/>
            <person name="Stielow B."/>
            <person name="Szollosi G."/>
            <person name="Zifcakova L."/>
            <person name="Stursova M."/>
            <person name="Spatafora J.W."/>
            <person name="Tedersoo L."/>
            <person name="Vaario L.-M."/>
            <person name="Yamada A."/>
            <person name="Yan M."/>
            <person name="Wang P."/>
            <person name="Xu J."/>
            <person name="Bruns T."/>
            <person name="Baldrian P."/>
            <person name="Vilgalys R."/>
            <person name="Henrissat B."/>
            <person name="Grigoriev I.V."/>
            <person name="Hibbett D."/>
            <person name="Nagy L.G."/>
            <person name="Martin F.M."/>
        </authorList>
    </citation>
    <scope>NUCLEOTIDE SEQUENCE</scope>
    <source>
        <strain evidence="1">BED1</strain>
    </source>
</reference>
<comment type="caution">
    <text evidence="1">The sequence shown here is derived from an EMBL/GenBank/DDBJ whole genome shotgun (WGS) entry which is preliminary data.</text>
</comment>
<accession>A0AAD4BP05</accession>
<dbReference type="AlphaFoldDB" id="A0AAD4BP05"/>
<evidence type="ECO:0000313" key="2">
    <source>
        <dbReference type="Proteomes" id="UP001194468"/>
    </source>
</evidence>
<dbReference type="EMBL" id="WHUW01000023">
    <property type="protein sequence ID" value="KAF8435934.1"/>
    <property type="molecule type" value="Genomic_DNA"/>
</dbReference>
<proteinExistence type="predicted"/>
<name>A0AAD4BP05_BOLED</name>
<reference evidence="1" key="2">
    <citation type="journal article" date="2020" name="Nat. Commun.">
        <title>Large-scale genome sequencing of mycorrhizal fungi provides insights into the early evolution of symbiotic traits.</title>
        <authorList>
            <person name="Miyauchi S."/>
            <person name="Kiss E."/>
            <person name="Kuo A."/>
            <person name="Drula E."/>
            <person name="Kohler A."/>
            <person name="Sanchez-Garcia M."/>
            <person name="Morin E."/>
            <person name="Andreopoulos B."/>
            <person name="Barry K.W."/>
            <person name="Bonito G."/>
            <person name="Buee M."/>
            <person name="Carver A."/>
            <person name="Chen C."/>
            <person name="Cichocki N."/>
            <person name="Clum A."/>
            <person name="Culley D."/>
            <person name="Crous P.W."/>
            <person name="Fauchery L."/>
            <person name="Girlanda M."/>
            <person name="Hayes R.D."/>
            <person name="Keri Z."/>
            <person name="LaButti K."/>
            <person name="Lipzen A."/>
            <person name="Lombard V."/>
            <person name="Magnuson J."/>
            <person name="Maillard F."/>
            <person name="Murat C."/>
            <person name="Nolan M."/>
            <person name="Ohm R.A."/>
            <person name="Pangilinan J."/>
            <person name="Pereira M.F."/>
            <person name="Perotto S."/>
            <person name="Peter M."/>
            <person name="Pfister S."/>
            <person name="Riley R."/>
            <person name="Sitrit Y."/>
            <person name="Stielow J.B."/>
            <person name="Szollosi G."/>
            <person name="Zifcakova L."/>
            <person name="Stursova M."/>
            <person name="Spatafora J.W."/>
            <person name="Tedersoo L."/>
            <person name="Vaario L.M."/>
            <person name="Yamada A."/>
            <person name="Yan M."/>
            <person name="Wang P."/>
            <person name="Xu J."/>
            <person name="Bruns T."/>
            <person name="Baldrian P."/>
            <person name="Vilgalys R."/>
            <person name="Dunand C."/>
            <person name="Henrissat B."/>
            <person name="Grigoriev I.V."/>
            <person name="Hibbett D."/>
            <person name="Nagy L.G."/>
            <person name="Martin F.M."/>
        </authorList>
    </citation>
    <scope>NUCLEOTIDE SEQUENCE</scope>
    <source>
        <strain evidence="1">BED1</strain>
    </source>
</reference>
<dbReference type="Proteomes" id="UP001194468">
    <property type="component" value="Unassembled WGS sequence"/>
</dbReference>
<evidence type="ECO:0000313" key="1">
    <source>
        <dbReference type="EMBL" id="KAF8435934.1"/>
    </source>
</evidence>
<gene>
    <name evidence="1" type="ORF">L210DRAFT_3505932</name>
</gene>
<protein>
    <submittedName>
        <fullName evidence="1">Uncharacterized protein</fullName>
    </submittedName>
</protein>
<sequence>MGHLKLYMNPQEKVLAAHCYQAKYYVKVTKQPIQPLDEPSSKNQMLICRPGRPKGTKNYTAACINDSESAIKGSLKSIIGSSSHQKIQALCDRFIDSGNYKEIYSMLSAIEELDTHLWKLTTTHL</sequence>